<name>A0A316UKX8_9BASI</name>
<evidence type="ECO:0000313" key="2">
    <source>
        <dbReference type="EMBL" id="PWN25458.1"/>
    </source>
</evidence>
<dbReference type="RefSeq" id="XP_025360070.1">
    <property type="nucleotide sequence ID" value="XM_025508445.1"/>
</dbReference>
<gene>
    <name evidence="2" type="ORF">BDZ90DRAFT_262109</name>
</gene>
<evidence type="ECO:0000256" key="1">
    <source>
        <dbReference type="SAM" id="SignalP"/>
    </source>
</evidence>
<dbReference type="EMBL" id="KZ819675">
    <property type="protein sequence ID" value="PWN25458.1"/>
    <property type="molecule type" value="Genomic_DNA"/>
</dbReference>
<feature type="chain" id="PRO_5016421671" description="Secreted protein" evidence="1">
    <location>
        <begin position="25"/>
        <end position="124"/>
    </location>
</feature>
<dbReference type="Proteomes" id="UP000245884">
    <property type="component" value="Unassembled WGS sequence"/>
</dbReference>
<evidence type="ECO:0008006" key="4">
    <source>
        <dbReference type="Google" id="ProtNLM"/>
    </source>
</evidence>
<reference evidence="2 3" key="1">
    <citation type="journal article" date="2018" name="Mol. Biol. Evol.">
        <title>Broad Genomic Sampling Reveals a Smut Pathogenic Ancestry of the Fungal Clade Ustilaginomycotina.</title>
        <authorList>
            <person name="Kijpornyongpan T."/>
            <person name="Mondo S.J."/>
            <person name="Barry K."/>
            <person name="Sandor L."/>
            <person name="Lee J."/>
            <person name="Lipzen A."/>
            <person name="Pangilinan J."/>
            <person name="LaButti K."/>
            <person name="Hainaut M."/>
            <person name="Henrissat B."/>
            <person name="Grigoriev I.V."/>
            <person name="Spatafora J.W."/>
            <person name="Aime M.C."/>
        </authorList>
    </citation>
    <scope>NUCLEOTIDE SEQUENCE [LARGE SCALE GENOMIC DNA]</scope>
    <source>
        <strain evidence="2 3">MCA 5214</strain>
    </source>
</reference>
<sequence length="124" mass="13119">MLSLLPVTTAIVVVLAHLSTIIFAANGPTGYCFTVDDLCGGVKYTTIYGNNYPGVNKVGPCQSVVPSHKVSQGCSAEDCSSGCTNLNVPSRNCVEHAGKYKCLRFANDGLPPLRLRDAVKGELE</sequence>
<evidence type="ECO:0000313" key="3">
    <source>
        <dbReference type="Proteomes" id="UP000245884"/>
    </source>
</evidence>
<proteinExistence type="predicted"/>
<protein>
    <recommendedName>
        <fullName evidence="4">Secreted protein</fullName>
    </recommendedName>
</protein>
<dbReference type="GeneID" id="37030268"/>
<keyword evidence="1" id="KW-0732">Signal</keyword>
<accession>A0A316UKX8</accession>
<keyword evidence="3" id="KW-1185">Reference proteome</keyword>
<organism evidence="2 3">
    <name type="scientific">Jaminaea rosea</name>
    <dbReference type="NCBI Taxonomy" id="1569628"/>
    <lineage>
        <taxon>Eukaryota</taxon>
        <taxon>Fungi</taxon>
        <taxon>Dikarya</taxon>
        <taxon>Basidiomycota</taxon>
        <taxon>Ustilaginomycotina</taxon>
        <taxon>Exobasidiomycetes</taxon>
        <taxon>Microstromatales</taxon>
        <taxon>Microstromatales incertae sedis</taxon>
        <taxon>Jaminaea</taxon>
    </lineage>
</organism>
<feature type="signal peptide" evidence="1">
    <location>
        <begin position="1"/>
        <end position="24"/>
    </location>
</feature>
<dbReference type="AlphaFoldDB" id="A0A316UKX8"/>